<evidence type="ECO:0000259" key="6">
    <source>
        <dbReference type="Pfam" id="PF12698"/>
    </source>
</evidence>
<evidence type="ECO:0000313" key="8">
    <source>
        <dbReference type="Proteomes" id="UP000324996"/>
    </source>
</evidence>
<evidence type="ECO:0000256" key="4">
    <source>
        <dbReference type="ARBA" id="ARBA00023136"/>
    </source>
</evidence>
<dbReference type="GO" id="GO:0016020">
    <property type="term" value="C:membrane"/>
    <property type="evidence" value="ECO:0007669"/>
    <property type="project" value="UniProtKB-SubCell"/>
</dbReference>
<evidence type="ECO:0000256" key="2">
    <source>
        <dbReference type="ARBA" id="ARBA00022692"/>
    </source>
</evidence>
<dbReference type="Proteomes" id="UP000324996">
    <property type="component" value="Unassembled WGS sequence"/>
</dbReference>
<keyword evidence="2 5" id="KW-0812">Transmembrane</keyword>
<feature type="transmembrane region" description="Helical" evidence="5">
    <location>
        <begin position="480"/>
        <end position="501"/>
    </location>
</feature>
<feature type="transmembrane region" description="Helical" evidence="5">
    <location>
        <begin position="299"/>
        <end position="320"/>
    </location>
</feature>
<dbReference type="RefSeq" id="WP_042088135.1">
    <property type="nucleotide sequence ID" value="NZ_BKCN01000001.1"/>
</dbReference>
<organism evidence="7 8">
    <name type="scientific">Iodidimonas nitroreducens</name>
    <dbReference type="NCBI Taxonomy" id="1236968"/>
    <lineage>
        <taxon>Bacteria</taxon>
        <taxon>Pseudomonadati</taxon>
        <taxon>Pseudomonadota</taxon>
        <taxon>Alphaproteobacteria</taxon>
        <taxon>Iodidimonadales</taxon>
        <taxon>Iodidimonadaceae</taxon>
        <taxon>Iodidimonas</taxon>
    </lineage>
</organism>
<proteinExistence type="predicted"/>
<dbReference type="PANTHER" id="PTHR43471">
    <property type="entry name" value="ABC TRANSPORTER PERMEASE"/>
    <property type="match status" value="1"/>
</dbReference>
<dbReference type="InterPro" id="IPR013525">
    <property type="entry name" value="ABC2_TM"/>
</dbReference>
<sequence length="530" mass="57754">MMRSITLIARHEFIEAVRSKSFLFSLFLIPAMMAVGMFVPRWLEQKTSIVRNVAVEDMTVDGLYGAAIRQALERAEAKEALADITSYVRAYAYPEYKTARGLDPEKVPPLLLKRRSDMTDADADAYLENGGLAWAINIAMPFVKPGSPPPVLEPSNLRLVDLPPSIDRAALRTAPADALRPWLKGEQRLQMDEGADEKLHAVMLIQPDARPVAPDSLSALGYGGADDVVQLWSDGALKSSLSSRLEDAVDDVFQKKALIGFLGDEGVLEPLSFKAPLMELDISAPKGRSLTPGDMIAQFLPQALSWLLIYFLYINMFMLMSNTMEEKSSRIIEVLVSSVTPNQLMVGKLLGSSLVAITMFAFSIGAFIAVIMMAGGSAFVEFSSILMGLIVGSPILPAMLINFVLGYFLFAGIFLTLGAFCENSRDVQNLSTPMVILMLVVPFVVSAFADDPNGASARILSWLPFFGPFMMMARAAAEPALIDVIGSVIVQLITIVVILWGSGKVFRLAVLFSGKPPKISQLLSFVRSSR</sequence>
<name>A0A5A7N3F1_9PROT</name>
<evidence type="ECO:0000256" key="5">
    <source>
        <dbReference type="SAM" id="Phobius"/>
    </source>
</evidence>
<accession>A0A5A7N3F1</accession>
<evidence type="ECO:0000256" key="1">
    <source>
        <dbReference type="ARBA" id="ARBA00004141"/>
    </source>
</evidence>
<feature type="transmembrane region" description="Helical" evidence="5">
    <location>
        <begin position="21"/>
        <end position="43"/>
    </location>
</feature>
<feature type="transmembrane region" description="Helical" evidence="5">
    <location>
        <begin position="354"/>
        <end position="375"/>
    </location>
</feature>
<evidence type="ECO:0000313" key="7">
    <source>
        <dbReference type="EMBL" id="GER02557.1"/>
    </source>
</evidence>
<feature type="transmembrane region" description="Helical" evidence="5">
    <location>
        <begin position="430"/>
        <end position="449"/>
    </location>
</feature>
<comment type="subcellular location">
    <subcellularLocation>
        <location evidence="1">Membrane</location>
        <topology evidence="1">Multi-pass membrane protein</topology>
    </subcellularLocation>
</comment>
<protein>
    <recommendedName>
        <fullName evidence="6">ABC-2 type transporter transmembrane domain-containing protein</fullName>
    </recommendedName>
</protein>
<reference evidence="7 8" key="1">
    <citation type="submission" date="2019-09" db="EMBL/GenBank/DDBJ databases">
        <title>NBRP : Genome information of microbial organism related human and environment.</title>
        <authorList>
            <person name="Hattori M."/>
            <person name="Oshima K."/>
            <person name="Inaba H."/>
            <person name="Suda W."/>
            <person name="Sakamoto M."/>
            <person name="Iino T."/>
            <person name="Kitahara M."/>
            <person name="Oshida Y."/>
            <person name="Iida T."/>
            <person name="Kudo T."/>
            <person name="Itoh T."/>
            <person name="Ohkuma M."/>
        </authorList>
    </citation>
    <scope>NUCLEOTIDE SEQUENCE [LARGE SCALE GENOMIC DNA]</scope>
    <source>
        <strain evidence="7 8">Q-1</strain>
    </source>
</reference>
<dbReference type="GO" id="GO:0140359">
    <property type="term" value="F:ABC-type transporter activity"/>
    <property type="evidence" value="ECO:0007669"/>
    <property type="project" value="InterPro"/>
</dbReference>
<keyword evidence="3 5" id="KW-1133">Transmembrane helix</keyword>
<comment type="caution">
    <text evidence="7">The sequence shown here is derived from an EMBL/GenBank/DDBJ whole genome shotgun (WGS) entry which is preliminary data.</text>
</comment>
<evidence type="ECO:0000256" key="3">
    <source>
        <dbReference type="ARBA" id="ARBA00022989"/>
    </source>
</evidence>
<keyword evidence="4 5" id="KW-0472">Membrane</keyword>
<dbReference type="Pfam" id="PF12698">
    <property type="entry name" value="ABC2_membrane_3"/>
    <property type="match status" value="1"/>
</dbReference>
<keyword evidence="8" id="KW-1185">Reference proteome</keyword>
<dbReference type="EMBL" id="BKCN01000001">
    <property type="protein sequence ID" value="GER02557.1"/>
    <property type="molecule type" value="Genomic_DNA"/>
</dbReference>
<feature type="transmembrane region" description="Helical" evidence="5">
    <location>
        <begin position="395"/>
        <end position="418"/>
    </location>
</feature>
<dbReference type="AlphaFoldDB" id="A0A5A7N3F1"/>
<gene>
    <name evidence="7" type="ORF">JCM17846_02390</name>
</gene>
<feature type="domain" description="ABC-2 type transporter transmembrane" evidence="6">
    <location>
        <begin position="224"/>
        <end position="502"/>
    </location>
</feature>